<dbReference type="PROSITE" id="PS50262">
    <property type="entry name" value="G_PROTEIN_RECEP_F1_2"/>
    <property type="match status" value="1"/>
</dbReference>
<comment type="subcellular location">
    <subcellularLocation>
        <location evidence="1">Membrane</location>
        <topology evidence="1">Multi-pass membrane protein</topology>
    </subcellularLocation>
</comment>
<keyword evidence="4" id="KW-0297">G-protein coupled receptor</keyword>
<feature type="transmembrane region" description="Helical" evidence="11">
    <location>
        <begin position="34"/>
        <end position="55"/>
    </location>
</feature>
<dbReference type="InterPro" id="IPR017452">
    <property type="entry name" value="GPCR_Rhodpsn_7TM"/>
</dbReference>
<dbReference type="Proteomes" id="UP000694392">
    <property type="component" value="Unplaced"/>
</dbReference>
<dbReference type="GO" id="GO:0007204">
    <property type="term" value="P:positive regulation of cytosolic calcium ion concentration"/>
    <property type="evidence" value="ECO:0007669"/>
    <property type="project" value="TreeGrafter"/>
</dbReference>
<dbReference type="GO" id="GO:0005654">
    <property type="term" value="C:nucleoplasm"/>
    <property type="evidence" value="ECO:0007669"/>
    <property type="project" value="Ensembl"/>
</dbReference>
<keyword evidence="7" id="KW-0675">Receptor</keyword>
<dbReference type="PRINTS" id="PR00237">
    <property type="entry name" value="GPCRRHODOPSN"/>
</dbReference>
<dbReference type="GO" id="GO:0006954">
    <property type="term" value="P:inflammatory response"/>
    <property type="evidence" value="ECO:0007669"/>
    <property type="project" value="TreeGrafter"/>
</dbReference>
<evidence type="ECO:0000256" key="4">
    <source>
        <dbReference type="ARBA" id="ARBA00023040"/>
    </source>
</evidence>
<gene>
    <name evidence="13" type="primary">CMKLR2</name>
</gene>
<keyword evidence="14" id="KW-1185">Reference proteome</keyword>
<dbReference type="OMA" id="FYITYVA"/>
<dbReference type="GeneTree" id="ENSGT00940000160642"/>
<evidence type="ECO:0000256" key="11">
    <source>
        <dbReference type="SAM" id="Phobius"/>
    </source>
</evidence>
<evidence type="ECO:0000256" key="2">
    <source>
        <dbReference type="ARBA" id="ARBA00022692"/>
    </source>
</evidence>
<dbReference type="InterPro" id="IPR000826">
    <property type="entry name" value="Formyl_rcpt-rel"/>
</dbReference>
<proteinExistence type="inferred from homology"/>
<evidence type="ECO:0000256" key="10">
    <source>
        <dbReference type="ARBA" id="ARBA00025736"/>
    </source>
</evidence>
<dbReference type="InterPro" id="IPR000276">
    <property type="entry name" value="GPCR_Rhodpsn"/>
</dbReference>
<evidence type="ECO:0000256" key="8">
    <source>
        <dbReference type="ARBA" id="ARBA00023180"/>
    </source>
</evidence>
<dbReference type="GO" id="GO:0042593">
    <property type="term" value="P:glucose homeostasis"/>
    <property type="evidence" value="ECO:0007669"/>
    <property type="project" value="Ensembl"/>
</dbReference>
<dbReference type="GO" id="GO:0004930">
    <property type="term" value="F:G protein-coupled receptor activity"/>
    <property type="evidence" value="ECO:0007669"/>
    <property type="project" value="UniProtKB-KW"/>
</dbReference>
<evidence type="ECO:0000313" key="13">
    <source>
        <dbReference type="Ensembl" id="ENSSPUP00000002233.1"/>
    </source>
</evidence>
<keyword evidence="6" id="KW-1015">Disulfide bond</keyword>
<evidence type="ECO:0000259" key="12">
    <source>
        <dbReference type="PROSITE" id="PS50262"/>
    </source>
</evidence>
<evidence type="ECO:0000256" key="5">
    <source>
        <dbReference type="ARBA" id="ARBA00023136"/>
    </source>
</evidence>
<dbReference type="Gene3D" id="1.20.1070.10">
    <property type="entry name" value="Rhodopsin 7-helix transmembrane proteins"/>
    <property type="match status" value="1"/>
</dbReference>
<protein>
    <submittedName>
        <fullName evidence="13">Chemerin chemokine-like receptor 2</fullName>
    </submittedName>
</protein>
<sequence>MLYEDYDNYSYSFDSYEEEVQPELYLSAANIVSLLLYSVAFLLGVPGNAIVIWFLGFKWDKTVTTLWFLNLAIADFIFVLFLPFYITYVAMGFHWPFGKWLCKANSFIAVFNMFASVFFLTAISLDRICLVHPVFSYKYRTLKSTLLLSGIIWIAAGIIGGPTLYFKDTATIYDNITISKRFQGVRGLVSPASLCLDSELLNARCDLFVDFFAC</sequence>
<dbReference type="SUPFAM" id="SSF81321">
    <property type="entry name" value="Family A G protein-coupled receptor-like"/>
    <property type="match status" value="1"/>
</dbReference>
<reference evidence="13" key="2">
    <citation type="submission" date="2025-09" db="UniProtKB">
        <authorList>
            <consortium name="Ensembl"/>
        </authorList>
    </citation>
    <scope>IDENTIFICATION</scope>
</reference>
<evidence type="ECO:0000256" key="6">
    <source>
        <dbReference type="ARBA" id="ARBA00023157"/>
    </source>
</evidence>
<dbReference type="AlphaFoldDB" id="A0A8D0G2H7"/>
<reference evidence="13" key="1">
    <citation type="submission" date="2025-08" db="UniProtKB">
        <authorList>
            <consortium name="Ensembl"/>
        </authorList>
    </citation>
    <scope>IDENTIFICATION</scope>
</reference>
<name>A0A8D0G2H7_SPHPU</name>
<dbReference type="GO" id="GO:0007200">
    <property type="term" value="P:phospholipase C-activating G protein-coupled receptor signaling pathway"/>
    <property type="evidence" value="ECO:0007669"/>
    <property type="project" value="TreeGrafter"/>
</dbReference>
<dbReference type="GO" id="GO:0004875">
    <property type="term" value="F:complement receptor activity"/>
    <property type="evidence" value="ECO:0007669"/>
    <property type="project" value="TreeGrafter"/>
</dbReference>
<feature type="transmembrane region" description="Helical" evidence="11">
    <location>
        <begin position="67"/>
        <end position="86"/>
    </location>
</feature>
<evidence type="ECO:0000256" key="1">
    <source>
        <dbReference type="ARBA" id="ARBA00004141"/>
    </source>
</evidence>
<evidence type="ECO:0000256" key="7">
    <source>
        <dbReference type="ARBA" id="ARBA00023170"/>
    </source>
</evidence>
<evidence type="ECO:0000313" key="14">
    <source>
        <dbReference type="Proteomes" id="UP000694392"/>
    </source>
</evidence>
<dbReference type="GO" id="GO:0097003">
    <property type="term" value="F:adipokinetic hormone receptor activity"/>
    <property type="evidence" value="ECO:0007669"/>
    <property type="project" value="Ensembl"/>
</dbReference>
<comment type="similarity">
    <text evidence="10">Belongs to the chemokine-like receptor (CMKLR) family.</text>
</comment>
<feature type="domain" description="G-protein coupled receptors family 1 profile" evidence="12">
    <location>
        <begin position="47"/>
        <end position="214"/>
    </location>
</feature>
<feature type="transmembrane region" description="Helical" evidence="11">
    <location>
        <begin position="106"/>
        <end position="125"/>
    </location>
</feature>
<dbReference type="GO" id="GO:0005886">
    <property type="term" value="C:plasma membrane"/>
    <property type="evidence" value="ECO:0007669"/>
    <property type="project" value="Ensembl"/>
</dbReference>
<evidence type="ECO:0000256" key="9">
    <source>
        <dbReference type="ARBA" id="ARBA00023224"/>
    </source>
</evidence>
<organism evidence="13 14">
    <name type="scientific">Sphenodon punctatus</name>
    <name type="common">Tuatara</name>
    <name type="synonym">Hatteria punctata</name>
    <dbReference type="NCBI Taxonomy" id="8508"/>
    <lineage>
        <taxon>Eukaryota</taxon>
        <taxon>Metazoa</taxon>
        <taxon>Chordata</taxon>
        <taxon>Craniata</taxon>
        <taxon>Vertebrata</taxon>
        <taxon>Euteleostomi</taxon>
        <taxon>Lepidosauria</taxon>
        <taxon>Sphenodontia</taxon>
        <taxon>Sphenodontidae</taxon>
        <taxon>Sphenodon</taxon>
    </lineage>
</organism>
<keyword evidence="2 11" id="KW-0812">Transmembrane</keyword>
<accession>A0A8D0G2H7</accession>
<dbReference type="PRINTS" id="PR00526">
    <property type="entry name" value="FMETLEUPHER"/>
</dbReference>
<dbReference type="Ensembl" id="ENSSPUT00000002367.1">
    <property type="protein sequence ID" value="ENSSPUP00000002233.1"/>
    <property type="gene ID" value="ENSSPUG00000001735.1"/>
</dbReference>
<dbReference type="Pfam" id="PF00001">
    <property type="entry name" value="7tm_1"/>
    <property type="match status" value="1"/>
</dbReference>
<feature type="transmembrane region" description="Helical" evidence="11">
    <location>
        <begin position="146"/>
        <end position="166"/>
    </location>
</feature>
<dbReference type="GO" id="GO:0097004">
    <property type="term" value="F:adipokinetic hormone binding"/>
    <property type="evidence" value="ECO:0007669"/>
    <property type="project" value="Ensembl"/>
</dbReference>
<evidence type="ECO:0000256" key="3">
    <source>
        <dbReference type="ARBA" id="ARBA00022989"/>
    </source>
</evidence>
<keyword evidence="3 11" id="KW-1133">Transmembrane helix</keyword>
<keyword evidence="8" id="KW-0325">Glycoprotein</keyword>
<keyword evidence="9" id="KW-0807">Transducer</keyword>
<dbReference type="PANTHER" id="PTHR24225">
    <property type="entry name" value="CHEMOTACTIC RECEPTOR"/>
    <property type="match status" value="1"/>
</dbReference>
<keyword evidence="5 11" id="KW-0472">Membrane</keyword>
<dbReference type="PANTHER" id="PTHR24225:SF74">
    <property type="entry name" value="CHEMOKINE-LIKE RECEPTOR 1"/>
    <property type="match status" value="1"/>
</dbReference>